<sequence length="209" mass="23078">VIDDGDRDNIMHSPKVATKMEKLLNILPLWCSVLPFKMKSPFPSSVGAYVETEIGQLKNNLLKTNTRVDDLVMDYLKICDGTVKIAGTLETITKDKIPFKTSKFQKQKPTFTMQKDTSLKELDIRDNISEPSSPPPSCPACANGDIPEGAHQCSICDRNVHAIELCSTPVGGGNDEEFGQNMICTSCMNRNVPKETANSIMKPNVNMQK</sequence>
<evidence type="ECO:0000313" key="2">
    <source>
        <dbReference type="EMBL" id="JAT09189.1"/>
    </source>
</evidence>
<evidence type="ECO:0000259" key="1">
    <source>
        <dbReference type="Pfam" id="PF23663"/>
    </source>
</evidence>
<dbReference type="Pfam" id="PF23663">
    <property type="entry name" value="Znf_SCAND3"/>
    <property type="match status" value="1"/>
</dbReference>
<reference evidence="2" key="1">
    <citation type="submission" date="2015-11" db="EMBL/GenBank/DDBJ databases">
        <title>De novo transcriptome assembly of four potential Pierce s Disease insect vectors from Arizona vineyards.</title>
        <authorList>
            <person name="Tassone E.E."/>
        </authorList>
    </citation>
    <scope>NUCLEOTIDE SEQUENCE</scope>
</reference>
<gene>
    <name evidence="2" type="ORF">g.6092</name>
</gene>
<dbReference type="InterPro" id="IPR057560">
    <property type="entry name" value="Znf_SCAND3"/>
</dbReference>
<protein>
    <recommendedName>
        <fullName evidence="1">SCAN domain-containing protein</fullName>
    </recommendedName>
</protein>
<dbReference type="AlphaFoldDB" id="A0A1B6KCK3"/>
<feature type="non-terminal residue" evidence="2">
    <location>
        <position position="209"/>
    </location>
</feature>
<proteinExistence type="predicted"/>
<feature type="non-terminal residue" evidence="2">
    <location>
        <position position="1"/>
    </location>
</feature>
<feature type="domain" description="SCAN" evidence="1">
    <location>
        <begin position="149"/>
        <end position="197"/>
    </location>
</feature>
<accession>A0A1B6KCK3</accession>
<dbReference type="EMBL" id="GEBQ01030788">
    <property type="protein sequence ID" value="JAT09189.1"/>
    <property type="molecule type" value="Transcribed_RNA"/>
</dbReference>
<organism evidence="2">
    <name type="scientific">Graphocephala atropunctata</name>
    <dbReference type="NCBI Taxonomy" id="36148"/>
    <lineage>
        <taxon>Eukaryota</taxon>
        <taxon>Metazoa</taxon>
        <taxon>Ecdysozoa</taxon>
        <taxon>Arthropoda</taxon>
        <taxon>Hexapoda</taxon>
        <taxon>Insecta</taxon>
        <taxon>Pterygota</taxon>
        <taxon>Neoptera</taxon>
        <taxon>Paraneoptera</taxon>
        <taxon>Hemiptera</taxon>
        <taxon>Auchenorrhyncha</taxon>
        <taxon>Membracoidea</taxon>
        <taxon>Cicadellidae</taxon>
        <taxon>Cicadellinae</taxon>
        <taxon>Cicadellini</taxon>
        <taxon>Graphocephala</taxon>
    </lineage>
</organism>
<name>A0A1B6KCK3_9HEMI</name>